<gene>
    <name evidence="2" type="ORF">LIER_38621</name>
</gene>
<dbReference type="AlphaFoldDB" id="A0AAV3Q797"/>
<sequence length="110" mass="11106">MRTRVSMDVYEHSGSITGSSSSIATSAGSSDFQTSSATNASAVLCEPSHPGLGTPRGVSPGTAPKISSLKRQLESVTIKVAVPVHDTAVPTALNDEDGSAGDHQPGAESI</sequence>
<evidence type="ECO:0000313" key="3">
    <source>
        <dbReference type="Proteomes" id="UP001454036"/>
    </source>
</evidence>
<name>A0AAV3Q797_LITER</name>
<accession>A0AAV3Q797</accession>
<evidence type="ECO:0000256" key="1">
    <source>
        <dbReference type="SAM" id="MobiDB-lite"/>
    </source>
</evidence>
<feature type="region of interest" description="Disordered" evidence="1">
    <location>
        <begin position="1"/>
        <end position="66"/>
    </location>
</feature>
<reference evidence="2 3" key="1">
    <citation type="submission" date="2024-01" db="EMBL/GenBank/DDBJ databases">
        <title>The complete chloroplast genome sequence of Lithospermum erythrorhizon: insights into the phylogenetic relationship among Boraginaceae species and the maternal lineages of purple gromwells.</title>
        <authorList>
            <person name="Okada T."/>
            <person name="Watanabe K."/>
        </authorList>
    </citation>
    <scope>NUCLEOTIDE SEQUENCE [LARGE SCALE GENOMIC DNA]</scope>
</reference>
<keyword evidence="3" id="KW-1185">Reference proteome</keyword>
<comment type="caution">
    <text evidence="2">The sequence shown here is derived from an EMBL/GenBank/DDBJ whole genome shotgun (WGS) entry which is preliminary data.</text>
</comment>
<dbReference type="EMBL" id="BAABME010019784">
    <property type="protein sequence ID" value="GAA0158328.1"/>
    <property type="molecule type" value="Genomic_DNA"/>
</dbReference>
<organism evidence="2 3">
    <name type="scientific">Lithospermum erythrorhizon</name>
    <name type="common">Purple gromwell</name>
    <name type="synonym">Lithospermum officinale var. erythrorhizon</name>
    <dbReference type="NCBI Taxonomy" id="34254"/>
    <lineage>
        <taxon>Eukaryota</taxon>
        <taxon>Viridiplantae</taxon>
        <taxon>Streptophyta</taxon>
        <taxon>Embryophyta</taxon>
        <taxon>Tracheophyta</taxon>
        <taxon>Spermatophyta</taxon>
        <taxon>Magnoliopsida</taxon>
        <taxon>eudicotyledons</taxon>
        <taxon>Gunneridae</taxon>
        <taxon>Pentapetalae</taxon>
        <taxon>asterids</taxon>
        <taxon>lamiids</taxon>
        <taxon>Boraginales</taxon>
        <taxon>Boraginaceae</taxon>
        <taxon>Boraginoideae</taxon>
        <taxon>Lithospermeae</taxon>
        <taxon>Lithospermum</taxon>
    </lineage>
</organism>
<dbReference type="Proteomes" id="UP001454036">
    <property type="component" value="Unassembled WGS sequence"/>
</dbReference>
<proteinExistence type="predicted"/>
<feature type="compositionally biased region" description="Polar residues" evidence="1">
    <location>
        <begin position="31"/>
        <end position="41"/>
    </location>
</feature>
<evidence type="ECO:0000313" key="2">
    <source>
        <dbReference type="EMBL" id="GAA0158328.1"/>
    </source>
</evidence>
<feature type="region of interest" description="Disordered" evidence="1">
    <location>
        <begin position="89"/>
        <end position="110"/>
    </location>
</feature>
<feature type="compositionally biased region" description="Low complexity" evidence="1">
    <location>
        <begin position="13"/>
        <end position="30"/>
    </location>
</feature>
<protein>
    <submittedName>
        <fullName evidence="2">Uncharacterized protein</fullName>
    </submittedName>
</protein>